<protein>
    <submittedName>
        <fullName evidence="6">LysR family transcriptional regulator</fullName>
    </submittedName>
</protein>
<feature type="domain" description="HTH lysR-type" evidence="5">
    <location>
        <begin position="1"/>
        <end position="58"/>
    </location>
</feature>
<evidence type="ECO:0000256" key="4">
    <source>
        <dbReference type="ARBA" id="ARBA00023163"/>
    </source>
</evidence>
<gene>
    <name evidence="6" type="ORF">PNBC_18440</name>
</gene>
<dbReference type="GO" id="GO:0005829">
    <property type="term" value="C:cytosol"/>
    <property type="evidence" value="ECO:0007669"/>
    <property type="project" value="TreeGrafter"/>
</dbReference>
<dbReference type="InterPro" id="IPR050950">
    <property type="entry name" value="HTH-type_LysR_regulators"/>
</dbReference>
<dbReference type="PANTHER" id="PTHR30419">
    <property type="entry name" value="HTH-TYPE TRANSCRIPTIONAL REGULATOR YBHD"/>
    <property type="match status" value="1"/>
</dbReference>
<dbReference type="Gene3D" id="3.40.190.290">
    <property type="match status" value="1"/>
</dbReference>
<dbReference type="Pfam" id="PF00126">
    <property type="entry name" value="HTH_1"/>
    <property type="match status" value="1"/>
</dbReference>
<dbReference type="AlphaFoldDB" id="A0A167BD95"/>
<organism evidence="6 7">
    <name type="scientific">Paenibacillus crassostreae</name>
    <dbReference type="NCBI Taxonomy" id="1763538"/>
    <lineage>
        <taxon>Bacteria</taxon>
        <taxon>Bacillati</taxon>
        <taxon>Bacillota</taxon>
        <taxon>Bacilli</taxon>
        <taxon>Bacillales</taxon>
        <taxon>Paenibacillaceae</taxon>
        <taxon>Paenibacillus</taxon>
    </lineage>
</organism>
<dbReference type="RefSeq" id="WP_068660711.1">
    <property type="nucleotide sequence ID" value="NZ_CP017770.1"/>
</dbReference>
<dbReference type="PANTHER" id="PTHR30419:SF8">
    <property type="entry name" value="NITROGEN ASSIMILATION TRANSCRIPTIONAL ACTIVATOR-RELATED"/>
    <property type="match status" value="1"/>
</dbReference>
<dbReference type="InterPro" id="IPR036388">
    <property type="entry name" value="WH-like_DNA-bd_sf"/>
</dbReference>
<dbReference type="Proteomes" id="UP000077134">
    <property type="component" value="Unassembled WGS sequence"/>
</dbReference>
<dbReference type="KEGG" id="pcx:LPB68_12450"/>
<dbReference type="OrthoDB" id="9778774at2"/>
<dbReference type="Pfam" id="PF03466">
    <property type="entry name" value="LysR_substrate"/>
    <property type="match status" value="1"/>
</dbReference>
<dbReference type="EMBL" id="LSFN01000036">
    <property type="protein sequence ID" value="OAB71966.1"/>
    <property type="molecule type" value="Genomic_DNA"/>
</dbReference>
<name>A0A167BD95_9BACL</name>
<keyword evidence="2" id="KW-0805">Transcription regulation</keyword>
<accession>A0A167BD95</accession>
<dbReference type="Gene3D" id="1.10.10.10">
    <property type="entry name" value="Winged helix-like DNA-binding domain superfamily/Winged helix DNA-binding domain"/>
    <property type="match status" value="1"/>
</dbReference>
<proteinExistence type="inferred from homology"/>
<dbReference type="CDD" id="cd05466">
    <property type="entry name" value="PBP2_LTTR_substrate"/>
    <property type="match status" value="1"/>
</dbReference>
<dbReference type="STRING" id="1763538.LPB68_12450"/>
<dbReference type="GO" id="GO:0003677">
    <property type="term" value="F:DNA binding"/>
    <property type="evidence" value="ECO:0007669"/>
    <property type="project" value="UniProtKB-KW"/>
</dbReference>
<comment type="similarity">
    <text evidence="1">Belongs to the LysR transcriptional regulatory family.</text>
</comment>
<evidence type="ECO:0000313" key="6">
    <source>
        <dbReference type="EMBL" id="OAB71966.1"/>
    </source>
</evidence>
<evidence type="ECO:0000256" key="3">
    <source>
        <dbReference type="ARBA" id="ARBA00023125"/>
    </source>
</evidence>
<dbReference type="InterPro" id="IPR000847">
    <property type="entry name" value="LysR_HTH_N"/>
</dbReference>
<dbReference type="SUPFAM" id="SSF46785">
    <property type="entry name" value="Winged helix' DNA-binding domain"/>
    <property type="match status" value="1"/>
</dbReference>
<reference evidence="6 7" key="1">
    <citation type="submission" date="2016-02" db="EMBL/GenBank/DDBJ databases">
        <title>Paenibacillus sp. LPB0068, isolated from Crassostrea gigas.</title>
        <authorList>
            <person name="Shin S.-K."/>
            <person name="Yi H."/>
        </authorList>
    </citation>
    <scope>NUCLEOTIDE SEQUENCE [LARGE SCALE GENOMIC DNA]</scope>
    <source>
        <strain evidence="6 7">LPB0068</strain>
    </source>
</reference>
<keyword evidence="3" id="KW-0238">DNA-binding</keyword>
<dbReference type="InterPro" id="IPR036390">
    <property type="entry name" value="WH_DNA-bd_sf"/>
</dbReference>
<evidence type="ECO:0000259" key="5">
    <source>
        <dbReference type="PROSITE" id="PS50931"/>
    </source>
</evidence>
<sequence length="294" mass="33603">MNKDGLECFIKVYEKKSVTSAAKDLFITPQGLSKTIKQLEMDLEAELFSRGPHGMEATACGELLYARAKHICYLMDDIKKEIDIMSGGKGTLSVMTTFSTTSTVPPDMLFRFTSIYSEFQMKLREFPDEYPLGRIFQEEFDIGIVLGEQEIDNCEYELIQPGEVVIVVSKKHPLAAKDEISIKELKNEQLVIKSVEKGKEHNLVDKCLDYGFTPHIVHEFGNISTAHILCEENGYVAISVDLVEKSYHNEKLKTIRLIEKIPQNIYLISRKRDIQSKAVSLFRSYVKEYILEKK</sequence>
<evidence type="ECO:0000256" key="1">
    <source>
        <dbReference type="ARBA" id="ARBA00009437"/>
    </source>
</evidence>
<dbReference type="InterPro" id="IPR005119">
    <property type="entry name" value="LysR_subst-bd"/>
</dbReference>
<keyword evidence="7" id="KW-1185">Reference proteome</keyword>
<dbReference type="SUPFAM" id="SSF53850">
    <property type="entry name" value="Periplasmic binding protein-like II"/>
    <property type="match status" value="1"/>
</dbReference>
<keyword evidence="4" id="KW-0804">Transcription</keyword>
<comment type="caution">
    <text evidence="6">The sequence shown here is derived from an EMBL/GenBank/DDBJ whole genome shotgun (WGS) entry which is preliminary data.</text>
</comment>
<dbReference type="PROSITE" id="PS50931">
    <property type="entry name" value="HTH_LYSR"/>
    <property type="match status" value="1"/>
</dbReference>
<evidence type="ECO:0000313" key="7">
    <source>
        <dbReference type="Proteomes" id="UP000077134"/>
    </source>
</evidence>
<evidence type="ECO:0000256" key="2">
    <source>
        <dbReference type="ARBA" id="ARBA00023015"/>
    </source>
</evidence>
<dbReference type="GO" id="GO:0003700">
    <property type="term" value="F:DNA-binding transcription factor activity"/>
    <property type="evidence" value="ECO:0007669"/>
    <property type="project" value="InterPro"/>
</dbReference>